<sequence>MAGKYLFLFLIFLVIQKAWSCSGGIGDDGRIFTNPTLSWTMSPPAAWTYPVTYAQQTGQFFPGQPLTQQDALIQAQGDIQAAVISALSQNNIPTQGVRVTTGYTPQEISNCQTVAGTAPLPTMTMANTDFGLLESGAITMIITPAAAVPVAMCATKTFGTYTQRTNIVNANAQIEGVTISGLMLRQVTNSLQSALSFNYHVRFQTEITYS</sequence>
<reference evidence="2" key="2">
    <citation type="submission" date="2020-09" db="EMBL/GenBank/DDBJ databases">
        <authorList>
            <person name="Kikuchi T."/>
        </authorList>
    </citation>
    <scope>NUCLEOTIDE SEQUENCE</scope>
    <source>
        <strain evidence="2">Ka4C1</strain>
    </source>
</reference>
<dbReference type="Proteomes" id="UP000659654">
    <property type="component" value="Unassembled WGS sequence"/>
</dbReference>
<accession>A0A1I7RM78</accession>
<reference evidence="5" key="1">
    <citation type="submission" date="2016-11" db="UniProtKB">
        <authorList>
            <consortium name="WormBaseParasite"/>
        </authorList>
    </citation>
    <scope>IDENTIFICATION</scope>
</reference>
<proteinExistence type="predicted"/>
<keyword evidence="1" id="KW-0732">Signal</keyword>
<dbReference type="WBParaSite" id="BXY_0181300.1">
    <property type="protein sequence ID" value="BXY_0181300.1"/>
    <property type="gene ID" value="BXY_0181300"/>
</dbReference>
<dbReference type="EMBL" id="CAJFCV020000004">
    <property type="protein sequence ID" value="CAG9118274.1"/>
    <property type="molecule type" value="Genomic_DNA"/>
</dbReference>
<dbReference type="AlphaFoldDB" id="A0A1I7RM78"/>
<feature type="signal peptide" evidence="1">
    <location>
        <begin position="1"/>
        <end position="20"/>
    </location>
</feature>
<dbReference type="Proteomes" id="UP000582659">
    <property type="component" value="Unassembled WGS sequence"/>
</dbReference>
<evidence type="ECO:0000313" key="2">
    <source>
        <dbReference type="EMBL" id="CAD5227855.1"/>
    </source>
</evidence>
<protein>
    <submittedName>
        <fullName evidence="2">(pine wood nematode) hypothetical protein</fullName>
    </submittedName>
</protein>
<keyword evidence="4" id="KW-1185">Reference proteome</keyword>
<evidence type="ECO:0000313" key="3">
    <source>
        <dbReference type="Proteomes" id="UP000095284"/>
    </source>
</evidence>
<dbReference type="Proteomes" id="UP000095284">
    <property type="component" value="Unplaced"/>
</dbReference>
<gene>
    <name evidence="2" type="ORF">BXYJ_LOCUS10158</name>
</gene>
<dbReference type="EMBL" id="CAJFDI010000004">
    <property type="protein sequence ID" value="CAD5227855.1"/>
    <property type="molecule type" value="Genomic_DNA"/>
</dbReference>
<dbReference type="OrthoDB" id="5794956at2759"/>
<feature type="chain" id="PRO_5036308615" evidence="1">
    <location>
        <begin position="21"/>
        <end position="210"/>
    </location>
</feature>
<organism evidence="3 5">
    <name type="scientific">Bursaphelenchus xylophilus</name>
    <name type="common">Pinewood nematode worm</name>
    <name type="synonym">Aphelenchoides xylophilus</name>
    <dbReference type="NCBI Taxonomy" id="6326"/>
    <lineage>
        <taxon>Eukaryota</taxon>
        <taxon>Metazoa</taxon>
        <taxon>Ecdysozoa</taxon>
        <taxon>Nematoda</taxon>
        <taxon>Chromadorea</taxon>
        <taxon>Rhabditida</taxon>
        <taxon>Tylenchina</taxon>
        <taxon>Tylenchomorpha</taxon>
        <taxon>Aphelenchoidea</taxon>
        <taxon>Aphelenchoididae</taxon>
        <taxon>Bursaphelenchus</taxon>
    </lineage>
</organism>
<evidence type="ECO:0000256" key="1">
    <source>
        <dbReference type="SAM" id="SignalP"/>
    </source>
</evidence>
<name>A0A1I7RM78_BURXY</name>
<evidence type="ECO:0000313" key="4">
    <source>
        <dbReference type="Proteomes" id="UP000659654"/>
    </source>
</evidence>
<evidence type="ECO:0000313" key="5">
    <source>
        <dbReference type="WBParaSite" id="BXY_0181300.1"/>
    </source>
</evidence>